<feature type="transmembrane region" description="Helical" evidence="1">
    <location>
        <begin position="73"/>
        <end position="93"/>
    </location>
</feature>
<dbReference type="Proteomes" id="UP001165524">
    <property type="component" value="Unassembled WGS sequence"/>
</dbReference>
<feature type="transmembrane region" description="Helical" evidence="1">
    <location>
        <begin position="50"/>
        <end position="67"/>
    </location>
</feature>
<feature type="transmembrane region" description="Helical" evidence="1">
    <location>
        <begin position="114"/>
        <end position="132"/>
    </location>
</feature>
<proteinExistence type="predicted"/>
<gene>
    <name evidence="2" type="ORF">MU846_11440</name>
</gene>
<evidence type="ECO:0000313" key="2">
    <source>
        <dbReference type="EMBL" id="MCK0538324.1"/>
    </source>
</evidence>
<dbReference type="PANTHER" id="PTHR37421">
    <property type="entry name" value="UPF0260 PROTEIN YCGN"/>
    <property type="match status" value="1"/>
</dbReference>
<protein>
    <submittedName>
        <fullName evidence="2">YcgN family cysteine cluster protein</fullName>
    </submittedName>
</protein>
<evidence type="ECO:0000256" key="1">
    <source>
        <dbReference type="SAM" id="Phobius"/>
    </source>
</evidence>
<sequence length="289" mass="33122">MGWLAGFRCRFALFNAFRGFQALSQVLVGWCFHLLCALSHWLALSMHWPCAFYAYCLALSMYCLALSMYCLALSMYCLALACIASAALARSLASCRTGASAKLFRMGHNPRAQVGAFFCIWRIFAHFGFISWEFGRLRERFWERLSLGELNKREWEALCDGCGQCCLLREVEPNAVTVFGVACELLDIEAARCRDYARRLEKVPSCHRLTPANVPRYDWLPKTCAYRLLHHGKPLPSWHPLLAGGRDKMRKKGITVSHYALPCEEVPRRHLKRHVVERWPLVSRASQKK</sequence>
<reference evidence="2" key="1">
    <citation type="submission" date="2022-04" db="EMBL/GenBank/DDBJ databases">
        <title>Alcanivorax sp. CY1518 draft genome sequence.</title>
        <authorList>
            <person name="Zhao G."/>
            <person name="An M."/>
        </authorList>
    </citation>
    <scope>NUCLEOTIDE SEQUENCE</scope>
    <source>
        <strain evidence="2">CY1518</strain>
    </source>
</reference>
<feature type="transmembrane region" description="Helical" evidence="1">
    <location>
        <begin position="20"/>
        <end position="43"/>
    </location>
</feature>
<keyword evidence="1" id="KW-0812">Transmembrane</keyword>
<comment type="caution">
    <text evidence="2">The sequence shown here is derived from an EMBL/GenBank/DDBJ whole genome shotgun (WGS) entry which is preliminary data.</text>
</comment>
<name>A0ABT0E952_9GAMM</name>
<evidence type="ECO:0000313" key="3">
    <source>
        <dbReference type="Proteomes" id="UP001165524"/>
    </source>
</evidence>
<keyword evidence="1" id="KW-1133">Transmembrane helix</keyword>
<organism evidence="2 3">
    <name type="scientific">Alcanivorax quisquiliarum</name>
    <dbReference type="NCBI Taxonomy" id="2933565"/>
    <lineage>
        <taxon>Bacteria</taxon>
        <taxon>Pseudomonadati</taxon>
        <taxon>Pseudomonadota</taxon>
        <taxon>Gammaproteobacteria</taxon>
        <taxon>Oceanospirillales</taxon>
        <taxon>Alcanivoracaceae</taxon>
        <taxon>Alcanivorax</taxon>
    </lineage>
</organism>
<dbReference type="RefSeq" id="WP_246952840.1">
    <property type="nucleotide sequence ID" value="NZ_JALKII010000007.1"/>
</dbReference>
<keyword evidence="3" id="KW-1185">Reference proteome</keyword>
<dbReference type="InterPro" id="IPR008228">
    <property type="entry name" value="UCP006173"/>
</dbReference>
<dbReference type="PANTHER" id="PTHR37421:SF1">
    <property type="entry name" value="UPF0260 PROTEIN YCGN"/>
    <property type="match status" value="1"/>
</dbReference>
<accession>A0ABT0E952</accession>
<dbReference type="EMBL" id="JALKII010000007">
    <property type="protein sequence ID" value="MCK0538324.1"/>
    <property type="molecule type" value="Genomic_DNA"/>
</dbReference>
<keyword evidence="1" id="KW-0472">Membrane</keyword>